<accession>A0A6A7BYC9</accession>
<organism evidence="2 3">
    <name type="scientific">Piedraia hortae CBS 480.64</name>
    <dbReference type="NCBI Taxonomy" id="1314780"/>
    <lineage>
        <taxon>Eukaryota</taxon>
        <taxon>Fungi</taxon>
        <taxon>Dikarya</taxon>
        <taxon>Ascomycota</taxon>
        <taxon>Pezizomycotina</taxon>
        <taxon>Dothideomycetes</taxon>
        <taxon>Dothideomycetidae</taxon>
        <taxon>Capnodiales</taxon>
        <taxon>Piedraiaceae</taxon>
        <taxon>Piedraia</taxon>
    </lineage>
</organism>
<evidence type="ECO:0000313" key="2">
    <source>
        <dbReference type="EMBL" id="KAF2860376.1"/>
    </source>
</evidence>
<name>A0A6A7BYC9_9PEZI</name>
<gene>
    <name evidence="2" type="ORF">K470DRAFT_71683</name>
</gene>
<sequence>MQHFPGSVKSLTSRSATKERYLDRPTTFAVPFRNRPIVSLTALVLRPPTTQDQFVEVSRKRPRLSSRPDPRAGLERALVNMTRTDEAFHAIPTAYFGSHRAPNTTQASEVRPAPTPTQDEIMDESSTSKTTGTSNATTPNMTYDIKGCVLQHSEERSNTGTGCERPMTVGCDCPSGSSMEPTDECL</sequence>
<keyword evidence="3" id="KW-1185">Reference proteome</keyword>
<dbReference type="Proteomes" id="UP000799421">
    <property type="component" value="Unassembled WGS sequence"/>
</dbReference>
<protein>
    <submittedName>
        <fullName evidence="2">Uncharacterized protein</fullName>
    </submittedName>
</protein>
<reference evidence="2" key="1">
    <citation type="journal article" date="2020" name="Stud. Mycol.">
        <title>101 Dothideomycetes genomes: a test case for predicting lifestyles and emergence of pathogens.</title>
        <authorList>
            <person name="Haridas S."/>
            <person name="Albert R."/>
            <person name="Binder M."/>
            <person name="Bloem J."/>
            <person name="Labutti K."/>
            <person name="Salamov A."/>
            <person name="Andreopoulos B."/>
            <person name="Baker S."/>
            <person name="Barry K."/>
            <person name="Bills G."/>
            <person name="Bluhm B."/>
            <person name="Cannon C."/>
            <person name="Castanera R."/>
            <person name="Culley D."/>
            <person name="Daum C."/>
            <person name="Ezra D."/>
            <person name="Gonzalez J."/>
            <person name="Henrissat B."/>
            <person name="Kuo A."/>
            <person name="Liang C."/>
            <person name="Lipzen A."/>
            <person name="Lutzoni F."/>
            <person name="Magnuson J."/>
            <person name="Mondo S."/>
            <person name="Nolan M."/>
            <person name="Ohm R."/>
            <person name="Pangilinan J."/>
            <person name="Park H.-J."/>
            <person name="Ramirez L."/>
            <person name="Alfaro M."/>
            <person name="Sun H."/>
            <person name="Tritt A."/>
            <person name="Yoshinaga Y."/>
            <person name="Zwiers L.-H."/>
            <person name="Turgeon B."/>
            <person name="Goodwin S."/>
            <person name="Spatafora J."/>
            <person name="Crous P."/>
            <person name="Grigoriev I."/>
        </authorList>
    </citation>
    <scope>NUCLEOTIDE SEQUENCE</scope>
    <source>
        <strain evidence="2">CBS 480.64</strain>
    </source>
</reference>
<proteinExistence type="predicted"/>
<evidence type="ECO:0000256" key="1">
    <source>
        <dbReference type="SAM" id="MobiDB-lite"/>
    </source>
</evidence>
<evidence type="ECO:0000313" key="3">
    <source>
        <dbReference type="Proteomes" id="UP000799421"/>
    </source>
</evidence>
<dbReference type="EMBL" id="MU005982">
    <property type="protein sequence ID" value="KAF2860376.1"/>
    <property type="molecule type" value="Genomic_DNA"/>
</dbReference>
<feature type="compositionally biased region" description="Low complexity" evidence="1">
    <location>
        <begin position="125"/>
        <end position="138"/>
    </location>
</feature>
<dbReference type="AlphaFoldDB" id="A0A6A7BYC9"/>
<feature type="region of interest" description="Disordered" evidence="1">
    <location>
        <begin position="97"/>
        <end position="138"/>
    </location>
</feature>